<dbReference type="PANTHER" id="PTHR45982">
    <property type="entry name" value="REGULATOR OF CHROMOSOME CONDENSATION"/>
    <property type="match status" value="1"/>
</dbReference>
<dbReference type="PROSITE" id="PS00626">
    <property type="entry name" value="RCC1_2"/>
    <property type="match status" value="3"/>
</dbReference>
<keyword evidence="2" id="KW-0677">Repeat</keyword>
<keyword evidence="4" id="KW-1133">Transmembrane helix</keyword>
<dbReference type="PRINTS" id="PR00633">
    <property type="entry name" value="RCCNDNSATION"/>
</dbReference>
<feature type="transmembrane region" description="Helical" evidence="4">
    <location>
        <begin position="21"/>
        <end position="43"/>
    </location>
</feature>
<keyword evidence="4" id="KW-0812">Transmembrane</keyword>
<evidence type="ECO:0000259" key="5">
    <source>
        <dbReference type="Pfam" id="PF25390"/>
    </source>
</evidence>
<evidence type="ECO:0000313" key="6">
    <source>
        <dbReference type="EMBL" id="OGC24008.1"/>
    </source>
</evidence>
<evidence type="ECO:0000256" key="1">
    <source>
        <dbReference type="ARBA" id="ARBA00022658"/>
    </source>
</evidence>
<keyword evidence="4" id="KW-0472">Membrane</keyword>
<accession>A0A1F4SU94</accession>
<dbReference type="Gene3D" id="2.130.10.30">
    <property type="entry name" value="Regulator of chromosome condensation 1/beta-lactamase-inhibitor protein II"/>
    <property type="match status" value="2"/>
</dbReference>
<reference evidence="6 7" key="1">
    <citation type="journal article" date="2016" name="Nat. Commun.">
        <title>Thousands of microbial genomes shed light on interconnected biogeochemical processes in an aquifer system.</title>
        <authorList>
            <person name="Anantharaman K."/>
            <person name="Brown C.T."/>
            <person name="Hug L.A."/>
            <person name="Sharon I."/>
            <person name="Castelle C.J."/>
            <person name="Probst A.J."/>
            <person name="Thomas B.C."/>
            <person name="Singh A."/>
            <person name="Wilkins M.J."/>
            <person name="Karaoz U."/>
            <person name="Brodie E.L."/>
            <person name="Williams K.H."/>
            <person name="Hubbard S.S."/>
            <person name="Banfield J.F."/>
        </authorList>
    </citation>
    <scope>NUCLEOTIDE SEQUENCE [LARGE SCALE GENOMIC DNA]</scope>
</reference>
<dbReference type="AlphaFoldDB" id="A0A1F4SU94"/>
<evidence type="ECO:0000256" key="4">
    <source>
        <dbReference type="SAM" id="Phobius"/>
    </source>
</evidence>
<feature type="domain" description="RCC1-like" evidence="5">
    <location>
        <begin position="119"/>
        <end position="407"/>
    </location>
</feature>
<dbReference type="Pfam" id="PF25390">
    <property type="entry name" value="WD40_RLD"/>
    <property type="match status" value="1"/>
</dbReference>
<sequence>MEIPKILPQKSQYARRVTLNSFIFSKFAGLKFIFLLFIISPLLKACDGCYDYSNAFQKIETPTTIPDLTPTIEPSFSTETPNTENAERTPSPWLENLPTPKPMEDITPSPVEPRGQTFLGCGGRFSVALKTDGTVWVWGSNTEQVLGPKHTEEEMIAYAIQVEVPEVVTAIAAGDLHILALTKDGNVYAWGNNDSGQLGTGSVGGRHPNPTKVNLPFPVVAIAAGTLHSLAVDKNGNVWVWGHNLYGELGRPSDNDGTEPSPIRIVLPPKIKAVAVVGGLYFSLVISSDGTVFSCGLDNLGQLGTNLLRRKQARPSEIFYPYNFYSSHILYAASGKSHSIVLDSNGIPWAWGKNNYGQLGIQTETSCSDQACGMTPGRLDEFLIEVSTSSDTTAALTSSHKIVVWGEASWLISEVEDFFPNHIKICGYNYDSWGLASSGSYLYSWGGNDSQQLGHEGENIGLVTTDTGDPFTLD</sequence>
<feature type="region of interest" description="Disordered" evidence="3">
    <location>
        <begin position="67"/>
        <end position="97"/>
    </location>
</feature>
<dbReference type="InterPro" id="IPR058923">
    <property type="entry name" value="RCC1-like_dom"/>
</dbReference>
<dbReference type="InterPro" id="IPR009091">
    <property type="entry name" value="RCC1/BLIP-II"/>
</dbReference>
<gene>
    <name evidence="6" type="ORF">A2310_05640</name>
</gene>
<name>A0A1F4SU94_UNCSA</name>
<keyword evidence="1" id="KW-0344">Guanine-nucleotide releasing factor</keyword>
<proteinExistence type="predicted"/>
<protein>
    <recommendedName>
        <fullName evidence="5">RCC1-like domain-containing protein</fullName>
    </recommendedName>
</protein>
<organism evidence="6 7">
    <name type="scientific">candidate division WOR-1 bacterium RIFOXYB2_FULL_37_13</name>
    <dbReference type="NCBI Taxonomy" id="1802579"/>
    <lineage>
        <taxon>Bacteria</taxon>
        <taxon>Bacillati</taxon>
        <taxon>Saganbacteria</taxon>
    </lineage>
</organism>
<evidence type="ECO:0000256" key="3">
    <source>
        <dbReference type="SAM" id="MobiDB-lite"/>
    </source>
</evidence>
<dbReference type="SUPFAM" id="SSF50985">
    <property type="entry name" value="RCC1/BLIP-II"/>
    <property type="match status" value="1"/>
</dbReference>
<dbReference type="PROSITE" id="PS50012">
    <property type="entry name" value="RCC1_3"/>
    <property type="match status" value="5"/>
</dbReference>
<dbReference type="Proteomes" id="UP000178417">
    <property type="component" value="Unassembled WGS sequence"/>
</dbReference>
<evidence type="ECO:0000313" key="7">
    <source>
        <dbReference type="Proteomes" id="UP000178417"/>
    </source>
</evidence>
<comment type="caution">
    <text evidence="6">The sequence shown here is derived from an EMBL/GenBank/DDBJ whole genome shotgun (WGS) entry which is preliminary data.</text>
</comment>
<evidence type="ECO:0000256" key="2">
    <source>
        <dbReference type="ARBA" id="ARBA00022737"/>
    </source>
</evidence>
<dbReference type="InterPro" id="IPR000408">
    <property type="entry name" value="Reg_chr_condens"/>
</dbReference>
<dbReference type="PANTHER" id="PTHR45982:SF1">
    <property type="entry name" value="REGULATOR OF CHROMOSOME CONDENSATION"/>
    <property type="match status" value="1"/>
</dbReference>
<dbReference type="InterPro" id="IPR051553">
    <property type="entry name" value="Ran_GTPase-activating"/>
</dbReference>
<dbReference type="STRING" id="1802579.A2310_05640"/>
<feature type="compositionally biased region" description="Polar residues" evidence="3">
    <location>
        <begin position="75"/>
        <end position="84"/>
    </location>
</feature>
<dbReference type="EMBL" id="MEUB01000013">
    <property type="protein sequence ID" value="OGC24008.1"/>
    <property type="molecule type" value="Genomic_DNA"/>
</dbReference>